<evidence type="ECO:0000313" key="2">
    <source>
        <dbReference type="Proteomes" id="UP000808349"/>
    </source>
</evidence>
<reference evidence="1 2" key="1">
    <citation type="submission" date="2020-10" db="EMBL/GenBank/DDBJ databases">
        <title>Connecting structure to function with the recovery of over 1000 high-quality activated sludge metagenome-assembled genomes encoding full-length rRNA genes using long-read sequencing.</title>
        <authorList>
            <person name="Singleton C.M."/>
            <person name="Petriglieri F."/>
            <person name="Kristensen J.M."/>
            <person name="Kirkegaard R.H."/>
            <person name="Michaelsen T.Y."/>
            <person name="Andersen M.H."/>
            <person name="Karst S.M."/>
            <person name="Dueholm M.S."/>
            <person name="Nielsen P.H."/>
            <person name="Albertsen M."/>
        </authorList>
    </citation>
    <scope>NUCLEOTIDE SEQUENCE [LARGE SCALE GENOMIC DNA]</scope>
    <source>
        <strain evidence="1">Ribe_18-Q3-R11-54_BAT3C.373</strain>
    </source>
</reference>
<gene>
    <name evidence="1" type="ORF">IPO85_00950</name>
</gene>
<comment type="caution">
    <text evidence="1">The sequence shown here is derived from an EMBL/GenBank/DDBJ whole genome shotgun (WGS) entry which is preliminary data.</text>
</comment>
<protein>
    <submittedName>
        <fullName evidence="1">Uncharacterized protein</fullName>
    </submittedName>
</protein>
<organism evidence="1 2">
    <name type="scientific">Candidatus Defluviibacterium haderslevense</name>
    <dbReference type="NCBI Taxonomy" id="2981993"/>
    <lineage>
        <taxon>Bacteria</taxon>
        <taxon>Pseudomonadati</taxon>
        <taxon>Bacteroidota</taxon>
        <taxon>Saprospiria</taxon>
        <taxon>Saprospirales</taxon>
        <taxon>Saprospiraceae</taxon>
        <taxon>Candidatus Defluviibacterium</taxon>
    </lineage>
</organism>
<evidence type="ECO:0000313" key="1">
    <source>
        <dbReference type="EMBL" id="MBK9716095.1"/>
    </source>
</evidence>
<sequence length="249" mass="26978">MARQSSLIKINGTLEDLTFFKSADGHMVRMKGGVSGDRIKNDPAFARTRENMQEFGEMGRTGKLIRTSLRNVISNGSDPRSASRLLKSLSQVLKEDTTSSRGLRKVGIGLSTSEGKALLVGFNFNIRSVLTQVLKSVFTIDEPSGKVTIANFIPKQDLLFPAGATHCTLECGWSNIDFTTNEVKSSSSPESQFLIDLTSNNVVLSPTIAPAGSGITFIVLKVSFLQNLNGQFYPLQNGGHNAIQLVHVS</sequence>
<dbReference type="AlphaFoldDB" id="A0A9D7XD01"/>
<dbReference type="Proteomes" id="UP000808349">
    <property type="component" value="Unassembled WGS sequence"/>
</dbReference>
<name>A0A9D7XD01_9BACT</name>
<proteinExistence type="predicted"/>
<dbReference type="EMBL" id="JADKFW010000004">
    <property type="protein sequence ID" value="MBK9716095.1"/>
    <property type="molecule type" value="Genomic_DNA"/>
</dbReference>
<accession>A0A9D7XD01</accession>